<evidence type="ECO:0000313" key="2">
    <source>
        <dbReference type="EMBL" id="CAH1425228.1"/>
    </source>
</evidence>
<evidence type="ECO:0000313" key="3">
    <source>
        <dbReference type="Proteomes" id="UP001157418"/>
    </source>
</evidence>
<dbReference type="Pfam" id="PF12146">
    <property type="entry name" value="Hydrolase_4"/>
    <property type="match status" value="2"/>
</dbReference>
<dbReference type="SUPFAM" id="SSF53474">
    <property type="entry name" value="alpha/beta-Hydrolases"/>
    <property type="match status" value="2"/>
</dbReference>
<feature type="domain" description="Serine aminopeptidase S33" evidence="1">
    <location>
        <begin position="96"/>
        <end position="204"/>
    </location>
</feature>
<comment type="caution">
    <text evidence="2">The sequence shown here is derived from an EMBL/GenBank/DDBJ whole genome shotgun (WGS) entry which is preliminary data.</text>
</comment>
<protein>
    <recommendedName>
        <fullName evidence="1">Serine aminopeptidase S33 domain-containing protein</fullName>
    </recommendedName>
</protein>
<evidence type="ECO:0000259" key="1">
    <source>
        <dbReference type="Pfam" id="PF12146"/>
    </source>
</evidence>
<dbReference type="Gene3D" id="3.40.50.1820">
    <property type="entry name" value="alpha/beta hydrolase"/>
    <property type="match status" value="2"/>
</dbReference>
<dbReference type="Proteomes" id="UP001157418">
    <property type="component" value="Unassembled WGS sequence"/>
</dbReference>
<reference evidence="2 3" key="1">
    <citation type="submission" date="2022-01" db="EMBL/GenBank/DDBJ databases">
        <authorList>
            <person name="Xiong W."/>
            <person name="Schranz E."/>
        </authorList>
    </citation>
    <scope>NUCLEOTIDE SEQUENCE [LARGE SCALE GENOMIC DNA]</scope>
</reference>
<dbReference type="AlphaFoldDB" id="A0AAU9MB63"/>
<dbReference type="InterPro" id="IPR022742">
    <property type="entry name" value="Hydrolase_4"/>
</dbReference>
<name>A0AAU9MB63_9ASTR</name>
<organism evidence="2 3">
    <name type="scientific">Lactuca virosa</name>
    <dbReference type="NCBI Taxonomy" id="75947"/>
    <lineage>
        <taxon>Eukaryota</taxon>
        <taxon>Viridiplantae</taxon>
        <taxon>Streptophyta</taxon>
        <taxon>Embryophyta</taxon>
        <taxon>Tracheophyta</taxon>
        <taxon>Spermatophyta</taxon>
        <taxon>Magnoliopsida</taxon>
        <taxon>eudicotyledons</taxon>
        <taxon>Gunneridae</taxon>
        <taxon>Pentapetalae</taxon>
        <taxon>asterids</taxon>
        <taxon>campanulids</taxon>
        <taxon>Asterales</taxon>
        <taxon>Asteraceae</taxon>
        <taxon>Cichorioideae</taxon>
        <taxon>Cichorieae</taxon>
        <taxon>Lactucinae</taxon>
        <taxon>Lactuca</taxon>
    </lineage>
</organism>
<accession>A0AAU9MB63</accession>
<sequence>MGTLIHNYRLSPSNFVTPTINCYPSDFRLKQALLVQQVSYWNRCKSREAKMSAAVAATGDANSTHTEQNPGIRQQKIVLRNNHGEKLVGLLHETGSREIVILCHGFQSTKETNTMINLASALEKEGITAFRFDFAGNGESKGTFQYGNYCREADDLHSVIQHFSEANRVTSAILGHSKGGNVVLLYASKYHDIHCVINVSGRYKTEGGVEERLGKGYLEKVKKDGFIDVKAKTGEVLYRVTEESLMDRLNTNMHEACLQIDKDCRVLTVHGSSDSIVRVAEALEFAKIIPNHKLHIIKGANHGFSKHQNELVSVVLSFIREYSPFKQAIRINHHSHTLNSRTNRISLQMAAGDSTTTTSVNVEQNQGFELQRIIIQNKHGEKLVGLLHETGSKEIVIICHGFQCTKEYSMMVDLALVLEKEGITVFRFDFSGNGESEGSFEFGNYRKEVDDLKAVIQHFTAANRVITSIIGHSKGGNVVVLYASLHHDIKTVVNVSGRYKMDRGIEERLGKDYLERAKKDGFIDIKSKTGEVSFRVTEESLMERLNTNMHEAGLKIDKDCRVLTVHGSVDEVIPVEDAMEFAKIIPNHELKIIEGANHGYNKHRDELCSVVVDFIKD</sequence>
<dbReference type="PANTHER" id="PTHR42886">
    <property type="entry name" value="RE40534P-RELATED"/>
    <property type="match status" value="1"/>
</dbReference>
<dbReference type="EMBL" id="CAKMRJ010002223">
    <property type="protein sequence ID" value="CAH1425228.1"/>
    <property type="molecule type" value="Genomic_DNA"/>
</dbReference>
<proteinExistence type="predicted"/>
<keyword evidence="3" id="KW-1185">Reference proteome</keyword>
<feature type="domain" description="Serine aminopeptidase S33" evidence="1">
    <location>
        <begin position="392"/>
        <end position="598"/>
    </location>
</feature>
<dbReference type="FunFam" id="3.40.50.1820:FF:000170">
    <property type="entry name" value="Alpha/beta-Hydrolases superfamily protein"/>
    <property type="match status" value="2"/>
</dbReference>
<dbReference type="InterPro" id="IPR029058">
    <property type="entry name" value="AB_hydrolase_fold"/>
</dbReference>
<gene>
    <name evidence="2" type="ORF">LVIROSA_LOCUS12382</name>
</gene>
<dbReference type="PANTHER" id="PTHR42886:SF82">
    <property type="entry name" value="FERULOYL ESTERASE"/>
    <property type="match status" value="1"/>
</dbReference>